<accession>A0A1R3JQ61</accession>
<keyword evidence="2" id="KW-1185">Reference proteome</keyword>
<gene>
    <name evidence="1" type="ORF">COLO4_14908</name>
</gene>
<organism evidence="1 2">
    <name type="scientific">Corchorus olitorius</name>
    <dbReference type="NCBI Taxonomy" id="93759"/>
    <lineage>
        <taxon>Eukaryota</taxon>
        <taxon>Viridiplantae</taxon>
        <taxon>Streptophyta</taxon>
        <taxon>Embryophyta</taxon>
        <taxon>Tracheophyta</taxon>
        <taxon>Spermatophyta</taxon>
        <taxon>Magnoliopsida</taxon>
        <taxon>eudicotyledons</taxon>
        <taxon>Gunneridae</taxon>
        <taxon>Pentapetalae</taxon>
        <taxon>rosids</taxon>
        <taxon>malvids</taxon>
        <taxon>Malvales</taxon>
        <taxon>Malvaceae</taxon>
        <taxon>Grewioideae</taxon>
        <taxon>Apeibeae</taxon>
        <taxon>Corchorus</taxon>
    </lineage>
</organism>
<reference evidence="2" key="1">
    <citation type="submission" date="2013-09" db="EMBL/GenBank/DDBJ databases">
        <title>Corchorus olitorius genome sequencing.</title>
        <authorList>
            <person name="Alam M."/>
            <person name="Haque M.S."/>
            <person name="Islam M.S."/>
            <person name="Emdad E.M."/>
            <person name="Islam M.M."/>
            <person name="Ahmed B."/>
            <person name="Halim A."/>
            <person name="Hossen Q.M.M."/>
            <person name="Hossain M.Z."/>
            <person name="Ahmed R."/>
            <person name="Khan M.M."/>
            <person name="Islam R."/>
            <person name="Rashid M.M."/>
            <person name="Khan S.A."/>
            <person name="Rahman M.S."/>
            <person name="Alam M."/>
            <person name="Yahiya A.S."/>
            <person name="Khan M.S."/>
            <person name="Azam M.S."/>
            <person name="Haque T."/>
            <person name="Lashkar M.Z.H."/>
            <person name="Akhand A.I."/>
            <person name="Morshed G."/>
            <person name="Roy S."/>
            <person name="Uddin K.S."/>
            <person name="Rabeya T."/>
            <person name="Hossain A.S."/>
            <person name="Chowdhury A."/>
            <person name="Snigdha A.R."/>
            <person name="Mortoza M.S."/>
            <person name="Matin S.A."/>
            <person name="Hoque S.M.E."/>
            <person name="Islam M.K."/>
            <person name="Roy D.K."/>
            <person name="Haider R."/>
            <person name="Moosa M.M."/>
            <person name="Elias S.M."/>
            <person name="Hasan A.M."/>
            <person name="Jahan S."/>
            <person name="Shafiuddin M."/>
            <person name="Mahmood N."/>
            <person name="Shommy N.S."/>
        </authorList>
    </citation>
    <scope>NUCLEOTIDE SEQUENCE [LARGE SCALE GENOMIC DNA]</scope>
    <source>
        <strain evidence="2">cv. O-4</strain>
    </source>
</reference>
<evidence type="ECO:0000313" key="2">
    <source>
        <dbReference type="Proteomes" id="UP000187203"/>
    </source>
</evidence>
<dbReference type="AlphaFoldDB" id="A0A1R3JQ61"/>
<name>A0A1R3JQ61_9ROSI</name>
<proteinExistence type="predicted"/>
<comment type="caution">
    <text evidence="1">The sequence shown here is derived from an EMBL/GenBank/DDBJ whole genome shotgun (WGS) entry which is preliminary data.</text>
</comment>
<evidence type="ECO:0000313" key="1">
    <source>
        <dbReference type="EMBL" id="OMO97042.1"/>
    </source>
</evidence>
<dbReference type="EMBL" id="AWUE01015503">
    <property type="protein sequence ID" value="OMO97042.1"/>
    <property type="molecule type" value="Genomic_DNA"/>
</dbReference>
<sequence>MGETIPIFLAIVSDNTTQAKSIKVTGYLIARRLTSFAIRCKVLAVIVKKVVFSEGVFLEKSKCCLNNFIRWLGIKDGQCKFHSA</sequence>
<dbReference type="Proteomes" id="UP000187203">
    <property type="component" value="Unassembled WGS sequence"/>
</dbReference>
<protein>
    <submittedName>
        <fullName evidence="1">Uncharacterized protein</fullName>
    </submittedName>
</protein>